<reference evidence="1" key="1">
    <citation type="submission" date="2020-07" db="EMBL/GenBank/DDBJ databases">
        <title>Multicomponent nature underlies the extraordinary mechanical properties of spider dragline silk.</title>
        <authorList>
            <person name="Kono N."/>
            <person name="Nakamura H."/>
            <person name="Mori M."/>
            <person name="Yoshida Y."/>
            <person name="Ohtoshi R."/>
            <person name="Malay A.D."/>
            <person name="Moran D.A.P."/>
            <person name="Tomita M."/>
            <person name="Numata K."/>
            <person name="Arakawa K."/>
        </authorList>
    </citation>
    <scope>NUCLEOTIDE SEQUENCE</scope>
</reference>
<sequence length="89" mass="10345">MKQNGMDHKFYAFLCSKFVLSILHIRIETESPYENNHLVPSPRSVPFNTQLSDRRRRLISTTSIKGGENFSHLWTEECGEVYITGAKER</sequence>
<gene>
    <name evidence="1" type="ORF">TNCT_667821</name>
</gene>
<name>A0A8X6HM20_TRICU</name>
<accession>A0A8X6HM20</accession>
<proteinExistence type="predicted"/>
<keyword evidence="2" id="KW-1185">Reference proteome</keyword>
<dbReference type="AlphaFoldDB" id="A0A8X6HM20"/>
<organism evidence="1 2">
    <name type="scientific">Trichonephila clavata</name>
    <name type="common">Joro spider</name>
    <name type="synonym">Nephila clavata</name>
    <dbReference type="NCBI Taxonomy" id="2740835"/>
    <lineage>
        <taxon>Eukaryota</taxon>
        <taxon>Metazoa</taxon>
        <taxon>Ecdysozoa</taxon>
        <taxon>Arthropoda</taxon>
        <taxon>Chelicerata</taxon>
        <taxon>Arachnida</taxon>
        <taxon>Araneae</taxon>
        <taxon>Araneomorphae</taxon>
        <taxon>Entelegynae</taxon>
        <taxon>Araneoidea</taxon>
        <taxon>Nephilidae</taxon>
        <taxon>Trichonephila</taxon>
    </lineage>
</organism>
<protein>
    <submittedName>
        <fullName evidence="1">Uncharacterized protein</fullName>
    </submittedName>
</protein>
<comment type="caution">
    <text evidence="1">The sequence shown here is derived from an EMBL/GenBank/DDBJ whole genome shotgun (WGS) entry which is preliminary data.</text>
</comment>
<evidence type="ECO:0000313" key="2">
    <source>
        <dbReference type="Proteomes" id="UP000887116"/>
    </source>
</evidence>
<dbReference type="Proteomes" id="UP000887116">
    <property type="component" value="Unassembled WGS sequence"/>
</dbReference>
<dbReference type="EMBL" id="BMAO01038688">
    <property type="protein sequence ID" value="GFR26402.1"/>
    <property type="molecule type" value="Genomic_DNA"/>
</dbReference>
<evidence type="ECO:0000313" key="1">
    <source>
        <dbReference type="EMBL" id="GFR26402.1"/>
    </source>
</evidence>